<organism evidence="1">
    <name type="scientific">uncultured prokaryote</name>
    <dbReference type="NCBI Taxonomy" id="198431"/>
    <lineage>
        <taxon>unclassified sequences</taxon>
        <taxon>environmental samples</taxon>
    </lineage>
</organism>
<reference evidence="1" key="1">
    <citation type="submission" date="2015-06" db="EMBL/GenBank/DDBJ databases">
        <authorList>
            <person name="Joergensen T."/>
        </authorList>
    </citation>
    <scope>NUCLEOTIDE SEQUENCE</scope>
    <source>
        <strain evidence="1">RGRH0274</strain>
    </source>
</reference>
<proteinExistence type="predicted"/>
<reference evidence="1" key="2">
    <citation type="submission" date="2015-07" db="EMBL/GenBank/DDBJ databases">
        <title>Plasmids, circular viruses and viroids from rat gut.</title>
        <authorList>
            <person name="Jorgensen T.J."/>
            <person name="Hansen M.A."/>
            <person name="Xu Z."/>
            <person name="Tabak M.A."/>
            <person name="Sorensen S.J."/>
            <person name="Hansen L.H."/>
        </authorList>
    </citation>
    <scope>NUCLEOTIDE SEQUENCE</scope>
    <source>
        <strain evidence="1">RGRH0274</strain>
    </source>
</reference>
<dbReference type="AlphaFoldDB" id="A0A0H5PZC9"/>
<name>A0A0H5PZC9_9ZZZZ</name>
<protein>
    <submittedName>
        <fullName evidence="1">Uncharacterized protein</fullName>
    </submittedName>
</protein>
<sequence length="226" mass="25816">MESLSAVASRRLAVLNGGGATGGYNATRSHQKPFNNRSRINSHTNYYSVTQSILSTQTIQQKVQKLRVVDNSKWLDSNGNLYLPKQVMNLIDNKAYINRHKKLAREYGMTYLLKLAELAQTKAKPSRWYAKVTSVQQWAEQTEAMLSKLFKKLTELTEQLAGTGIDMKYLPYYLKAKMKLSEYKFNRCIENSRSKGVKEPPKLLAYSIREALAEAGKRPQQLIEVF</sequence>
<accession>A0A0H5PZC9</accession>
<dbReference type="EMBL" id="LN852946">
    <property type="protein sequence ID" value="CRY94539.1"/>
    <property type="molecule type" value="Genomic_DNA"/>
</dbReference>
<evidence type="ECO:0000313" key="1">
    <source>
        <dbReference type="EMBL" id="CRY94539.1"/>
    </source>
</evidence>